<gene>
    <name evidence="1" type="ORF">OM075_09195</name>
</gene>
<name>A0AAE3M4E5_9BACT</name>
<accession>A0AAE3M4E5</accession>
<dbReference type="Proteomes" id="UP001209229">
    <property type="component" value="Unassembled WGS sequence"/>
</dbReference>
<evidence type="ECO:0000313" key="2">
    <source>
        <dbReference type="Proteomes" id="UP001209229"/>
    </source>
</evidence>
<dbReference type="AlphaFoldDB" id="A0AAE3M4E5"/>
<dbReference type="EMBL" id="JAPDPJ010000017">
    <property type="protein sequence ID" value="MCW3786642.1"/>
    <property type="molecule type" value="Genomic_DNA"/>
</dbReference>
<keyword evidence="2" id="KW-1185">Reference proteome</keyword>
<dbReference type="RefSeq" id="WP_301190207.1">
    <property type="nucleotide sequence ID" value="NZ_JAPDPJ010000017.1"/>
</dbReference>
<organism evidence="1 2">
    <name type="scientific">Plebeiibacterium sediminum</name>
    <dbReference type="NCBI Taxonomy" id="2992112"/>
    <lineage>
        <taxon>Bacteria</taxon>
        <taxon>Pseudomonadati</taxon>
        <taxon>Bacteroidota</taxon>
        <taxon>Bacteroidia</taxon>
        <taxon>Marinilabiliales</taxon>
        <taxon>Marinilabiliaceae</taxon>
        <taxon>Plebeiibacterium</taxon>
    </lineage>
</organism>
<reference evidence="1" key="1">
    <citation type="submission" date="2022-10" db="EMBL/GenBank/DDBJ databases">
        <authorList>
            <person name="Yu W.X."/>
        </authorList>
    </citation>
    <scope>NUCLEOTIDE SEQUENCE</scope>
    <source>
        <strain evidence="1">AAT</strain>
    </source>
</reference>
<evidence type="ECO:0000313" key="1">
    <source>
        <dbReference type="EMBL" id="MCW3786642.1"/>
    </source>
</evidence>
<proteinExistence type="predicted"/>
<sequence length="40" mass="4451">MKIHASAISSEQRNSSIGFPVPYNDSKIEGIKGFVEFRIP</sequence>
<protein>
    <submittedName>
        <fullName evidence="1">Uncharacterized protein</fullName>
    </submittedName>
</protein>
<comment type="caution">
    <text evidence="1">The sequence shown here is derived from an EMBL/GenBank/DDBJ whole genome shotgun (WGS) entry which is preliminary data.</text>
</comment>